<proteinExistence type="predicted"/>
<evidence type="ECO:0000256" key="4">
    <source>
        <dbReference type="ARBA" id="ARBA00022989"/>
    </source>
</evidence>
<feature type="transmembrane region" description="Helical" evidence="10">
    <location>
        <begin position="666"/>
        <end position="689"/>
    </location>
</feature>
<evidence type="ECO:0000256" key="2">
    <source>
        <dbReference type="ARBA" id="ARBA00022475"/>
    </source>
</evidence>
<evidence type="ECO:0000256" key="6">
    <source>
        <dbReference type="ARBA" id="ARBA00023170"/>
    </source>
</evidence>
<keyword evidence="7" id="KW-0325">Glycoprotein</keyword>
<protein>
    <submittedName>
        <fullName evidence="13">PBPe domain-containing protein</fullName>
    </submittedName>
</protein>
<comment type="subcellular location">
    <subcellularLocation>
        <location evidence="1">Cell membrane</location>
        <topology evidence="1">Multi-pass membrane protein</topology>
    </subcellularLocation>
</comment>
<dbReference type="SUPFAM" id="SSF53850">
    <property type="entry name" value="Periplasmic binding protein-like II"/>
    <property type="match status" value="1"/>
</dbReference>
<dbReference type="InterPro" id="IPR001508">
    <property type="entry name" value="Iono_Glu_rcpt_met"/>
</dbReference>
<accession>A0A1I8GU87</accession>
<evidence type="ECO:0000256" key="1">
    <source>
        <dbReference type="ARBA" id="ARBA00004651"/>
    </source>
</evidence>
<dbReference type="InterPro" id="IPR001320">
    <property type="entry name" value="Iontro_rcpt_C"/>
</dbReference>
<feature type="site" description="Crucial to convey clamshell closure to channel opening" evidence="9">
    <location>
        <position position="696"/>
    </location>
</feature>
<dbReference type="AlphaFoldDB" id="A0A1I8GU87"/>
<evidence type="ECO:0000259" key="11">
    <source>
        <dbReference type="Pfam" id="PF00060"/>
    </source>
</evidence>
<evidence type="ECO:0000256" key="3">
    <source>
        <dbReference type="ARBA" id="ARBA00022692"/>
    </source>
</evidence>
<evidence type="ECO:0000313" key="13">
    <source>
        <dbReference type="WBParaSite" id="maker-uti_cns_0003003-snap-gene-0.15-mRNA-1"/>
    </source>
</evidence>
<keyword evidence="6" id="KW-0675">Receptor</keyword>
<dbReference type="WBParaSite" id="maker-uti_cns_0003003-snap-gene-0.15-mRNA-1">
    <property type="protein sequence ID" value="maker-uti_cns_0003003-snap-gene-0.15-mRNA-1"/>
    <property type="gene ID" value="maker-uti_cns_0003003-snap-gene-0.15"/>
</dbReference>
<dbReference type="PRINTS" id="PR00177">
    <property type="entry name" value="NMDARECEPTOR"/>
</dbReference>
<dbReference type="PANTHER" id="PTHR42643">
    <property type="entry name" value="IONOTROPIC RECEPTOR 20A-RELATED"/>
    <property type="match status" value="1"/>
</dbReference>
<dbReference type="PANTHER" id="PTHR42643:SF24">
    <property type="entry name" value="IONOTROPIC RECEPTOR 60A"/>
    <property type="match status" value="1"/>
</dbReference>
<organism evidence="12 13">
    <name type="scientific">Macrostomum lignano</name>
    <dbReference type="NCBI Taxonomy" id="282301"/>
    <lineage>
        <taxon>Eukaryota</taxon>
        <taxon>Metazoa</taxon>
        <taxon>Spiralia</taxon>
        <taxon>Lophotrochozoa</taxon>
        <taxon>Platyhelminthes</taxon>
        <taxon>Rhabditophora</taxon>
        <taxon>Macrostomorpha</taxon>
        <taxon>Macrostomida</taxon>
        <taxon>Macrostomidae</taxon>
        <taxon>Macrostomum</taxon>
    </lineage>
</organism>
<keyword evidence="5 10" id="KW-0472">Membrane</keyword>
<dbReference type="Pfam" id="PF00060">
    <property type="entry name" value="Lig_chan"/>
    <property type="match status" value="1"/>
</dbReference>
<keyword evidence="3 10" id="KW-0812">Transmembrane</keyword>
<feature type="binding site" evidence="8">
    <location>
        <position position="549"/>
    </location>
    <ligand>
        <name>L-glutamate</name>
        <dbReference type="ChEBI" id="CHEBI:29985"/>
    </ligand>
</feature>
<dbReference type="Proteomes" id="UP000095280">
    <property type="component" value="Unplaced"/>
</dbReference>
<reference evidence="13" key="1">
    <citation type="submission" date="2016-11" db="UniProtKB">
        <authorList>
            <consortium name="WormBaseParasite"/>
        </authorList>
    </citation>
    <scope>IDENTIFICATION</scope>
</reference>
<evidence type="ECO:0000256" key="9">
    <source>
        <dbReference type="PIRSR" id="PIRSR601508-2"/>
    </source>
</evidence>
<evidence type="ECO:0000256" key="8">
    <source>
        <dbReference type="PIRSR" id="PIRSR601508-1"/>
    </source>
</evidence>
<sequence length="754" mass="81752">TLDIRLVDAIEALAKALTDSLTQPGFRESNASCFPLQPWSSGSQVLSNVMSLSSFDSGRGEISYNSTTGFFNAQGVEIVASFTEQVGAAARFELSGRFSSGSLTKLFPQERRRLCASGNSEEALPPISLTPGDHRQLVLRCRAARGAGVRSVVPLQRVQEVVDELAEILGPENVREVRVWAEVDATHWLTRVVTTGTGHGQGTSKRTGRASLGQAIGQLVAGVARVSQAEVAMRPEVSLSDGELLLDWDTRVKQTSLTRGQTMGDEGYVEGLRLSPVDKRLQFHGLLPDGLHGPGRGRQLGGILAFGPVFRLGFASVVGLGGVQQLLSQTRADSVPGGFPALSTSACCCSFRSFPSDRVHVFGGVVTNGSFFSWAFPPGRAPAHPLTLLRGRWTGGVRLKAKELNLHQPDRDEGHATQFVDLGDGAASRNPGTVPLDQVGVQPAPDKVELFGRKRRLLALDNQGRLPLGHSRIAMVFKRVSTNGFVVASGLAIDLLDFLARKLNFRRCLVGSPVLCSRLVRLRSLLNKLLVYHKNCTANCIGYGLGAGPFTKTTVRDAVIDYTTDLYAEYSGVIVPRAEARTGLWNVFLPLHWTVWLALGGSVFVAAFFVWILAYFSPFSSTNLNLDGANIDEARYVQYVWTMIGSFLQQGQDFYPSAMSPRTLLAFWWFFNVIIYAVYTAFLTSTLTVSVTSVRIRTLQDLADQNEIQPAVSSGSNMYTLLTTAQTGVYKQLGEKLLAVRSCAVEQSGVGDVG</sequence>
<keyword evidence="4 10" id="KW-1133">Transmembrane helix</keyword>
<dbReference type="InterPro" id="IPR052192">
    <property type="entry name" value="Insect_Ionotropic_Sensory_Rcpt"/>
</dbReference>
<keyword evidence="2" id="KW-1003">Cell membrane</keyword>
<feature type="domain" description="Ionotropic glutamate receptor C-terminal" evidence="11">
    <location>
        <begin position="592"/>
        <end position="717"/>
    </location>
</feature>
<dbReference type="GO" id="GO:0050906">
    <property type="term" value="P:detection of stimulus involved in sensory perception"/>
    <property type="evidence" value="ECO:0007669"/>
    <property type="project" value="UniProtKB-ARBA"/>
</dbReference>
<feature type="binding site" evidence="8">
    <location>
        <position position="551"/>
    </location>
    <ligand>
        <name>L-glutamate</name>
        <dbReference type="ChEBI" id="CHEBI:29985"/>
    </ligand>
</feature>
<evidence type="ECO:0000256" key="10">
    <source>
        <dbReference type="SAM" id="Phobius"/>
    </source>
</evidence>
<feature type="binding site" evidence="8">
    <location>
        <position position="556"/>
    </location>
    <ligand>
        <name>L-glutamate</name>
        <dbReference type="ChEBI" id="CHEBI:29985"/>
    </ligand>
</feature>
<dbReference type="GO" id="GO:0038023">
    <property type="term" value="F:signaling receptor activity"/>
    <property type="evidence" value="ECO:0007669"/>
    <property type="project" value="InterPro"/>
</dbReference>
<name>A0A1I8GU87_9PLAT</name>
<dbReference type="Gene3D" id="1.10.287.70">
    <property type="match status" value="1"/>
</dbReference>
<keyword evidence="12" id="KW-1185">Reference proteome</keyword>
<evidence type="ECO:0000313" key="12">
    <source>
        <dbReference type="Proteomes" id="UP000095280"/>
    </source>
</evidence>
<dbReference type="GO" id="GO:0005886">
    <property type="term" value="C:plasma membrane"/>
    <property type="evidence" value="ECO:0007669"/>
    <property type="project" value="UniProtKB-SubCell"/>
</dbReference>
<feature type="transmembrane region" description="Helical" evidence="10">
    <location>
        <begin position="593"/>
        <end position="616"/>
    </location>
</feature>
<evidence type="ECO:0000256" key="7">
    <source>
        <dbReference type="ARBA" id="ARBA00023180"/>
    </source>
</evidence>
<evidence type="ECO:0000256" key="5">
    <source>
        <dbReference type="ARBA" id="ARBA00023136"/>
    </source>
</evidence>
<dbReference type="GO" id="GO:0015276">
    <property type="term" value="F:ligand-gated monoatomic ion channel activity"/>
    <property type="evidence" value="ECO:0007669"/>
    <property type="project" value="InterPro"/>
</dbReference>